<dbReference type="PANTHER" id="PTHR43133:SF51">
    <property type="entry name" value="RNA POLYMERASE SIGMA FACTOR"/>
    <property type="match status" value="1"/>
</dbReference>
<comment type="similarity">
    <text evidence="1">Belongs to the sigma-70 factor family. ECF subfamily.</text>
</comment>
<dbReference type="Gene3D" id="1.10.10.10">
    <property type="entry name" value="Winged helix-like DNA-binding domain superfamily/Winged helix DNA-binding domain"/>
    <property type="match status" value="1"/>
</dbReference>
<dbReference type="SUPFAM" id="SSF88659">
    <property type="entry name" value="Sigma3 and sigma4 domains of RNA polymerase sigma factors"/>
    <property type="match status" value="1"/>
</dbReference>
<dbReference type="GO" id="GO:0006352">
    <property type="term" value="P:DNA-templated transcription initiation"/>
    <property type="evidence" value="ECO:0007669"/>
    <property type="project" value="InterPro"/>
</dbReference>
<evidence type="ECO:0000256" key="4">
    <source>
        <dbReference type="ARBA" id="ARBA00023163"/>
    </source>
</evidence>
<dbReference type="InterPro" id="IPR036388">
    <property type="entry name" value="WH-like_DNA-bd_sf"/>
</dbReference>
<keyword evidence="4" id="KW-0804">Transcription</keyword>
<dbReference type="InParanoid" id="Q01V29"/>
<evidence type="ECO:0000256" key="2">
    <source>
        <dbReference type="ARBA" id="ARBA00023015"/>
    </source>
</evidence>
<dbReference type="Gene3D" id="1.10.1740.10">
    <property type="match status" value="1"/>
</dbReference>
<dbReference type="Pfam" id="PF08281">
    <property type="entry name" value="Sigma70_r4_2"/>
    <property type="match status" value="1"/>
</dbReference>
<name>Q01V29_SOLUE</name>
<reference evidence="7" key="1">
    <citation type="submission" date="2006-10" db="EMBL/GenBank/DDBJ databases">
        <title>Complete sequence of Solibacter usitatus Ellin6076.</title>
        <authorList>
            <consortium name="US DOE Joint Genome Institute"/>
            <person name="Copeland A."/>
            <person name="Lucas S."/>
            <person name="Lapidus A."/>
            <person name="Barry K."/>
            <person name="Detter J.C."/>
            <person name="Glavina del Rio T."/>
            <person name="Hammon N."/>
            <person name="Israni S."/>
            <person name="Dalin E."/>
            <person name="Tice H."/>
            <person name="Pitluck S."/>
            <person name="Thompson L.S."/>
            <person name="Brettin T."/>
            <person name="Bruce D."/>
            <person name="Han C."/>
            <person name="Tapia R."/>
            <person name="Gilna P."/>
            <person name="Schmutz J."/>
            <person name="Larimer F."/>
            <person name="Land M."/>
            <person name="Hauser L."/>
            <person name="Kyrpides N."/>
            <person name="Mikhailova N."/>
            <person name="Janssen P.H."/>
            <person name="Kuske C.R."/>
            <person name="Richardson P."/>
        </authorList>
    </citation>
    <scope>NUCLEOTIDE SEQUENCE</scope>
    <source>
        <strain evidence="7">Ellin6076</strain>
    </source>
</reference>
<dbReference type="InterPro" id="IPR013249">
    <property type="entry name" value="RNA_pol_sigma70_r4_t2"/>
</dbReference>
<sequence length="220" mass="25142">MAASIFELSPDRTAGNVEVEDFRLVESLREGSERAYEELLTRFQQPVYALALRLLDDQGEACDVVQEVFLKVFRNIGSFRGQSTLKTWIYRITVNEAHNARRWFFRHRRAEVELDKAPEDSRNLKEVIPDRSRSPFDEAFSREQHVMIEAALERINPIFREAVVLRDITDLAYEEIAEVLGVSLGTVKSRILRGREALREELAGSLNAGPAPRLVPTTAE</sequence>
<dbReference type="InterPro" id="IPR039425">
    <property type="entry name" value="RNA_pol_sigma-70-like"/>
</dbReference>
<feature type="domain" description="RNA polymerase sigma factor 70 region 4 type 2" evidence="6">
    <location>
        <begin position="146"/>
        <end position="198"/>
    </location>
</feature>
<dbReference type="AlphaFoldDB" id="Q01V29"/>
<dbReference type="STRING" id="234267.Acid_5539"/>
<feature type="domain" description="RNA polymerase sigma-70 region 2" evidence="5">
    <location>
        <begin position="39"/>
        <end position="102"/>
    </location>
</feature>
<dbReference type="HOGENOM" id="CLU_047691_3_0_0"/>
<dbReference type="InterPro" id="IPR007627">
    <property type="entry name" value="RNA_pol_sigma70_r2"/>
</dbReference>
<dbReference type="InterPro" id="IPR013325">
    <property type="entry name" value="RNA_pol_sigma_r2"/>
</dbReference>
<dbReference type="KEGG" id="sus:Acid_5539"/>
<dbReference type="PANTHER" id="PTHR43133">
    <property type="entry name" value="RNA POLYMERASE ECF-TYPE SIGMA FACTO"/>
    <property type="match status" value="1"/>
</dbReference>
<evidence type="ECO:0000256" key="3">
    <source>
        <dbReference type="ARBA" id="ARBA00023082"/>
    </source>
</evidence>
<evidence type="ECO:0000313" key="7">
    <source>
        <dbReference type="EMBL" id="ABJ86486.1"/>
    </source>
</evidence>
<dbReference type="InterPro" id="IPR014284">
    <property type="entry name" value="RNA_pol_sigma-70_dom"/>
</dbReference>
<gene>
    <name evidence="7" type="ordered locus">Acid_5539</name>
</gene>
<dbReference type="Pfam" id="PF04542">
    <property type="entry name" value="Sigma70_r2"/>
    <property type="match status" value="1"/>
</dbReference>
<keyword evidence="2" id="KW-0805">Transcription regulation</keyword>
<proteinExistence type="inferred from homology"/>
<evidence type="ECO:0000259" key="6">
    <source>
        <dbReference type="Pfam" id="PF08281"/>
    </source>
</evidence>
<evidence type="ECO:0000259" key="5">
    <source>
        <dbReference type="Pfam" id="PF04542"/>
    </source>
</evidence>
<dbReference type="NCBIfam" id="TIGR02937">
    <property type="entry name" value="sigma70-ECF"/>
    <property type="match status" value="1"/>
</dbReference>
<dbReference type="GO" id="GO:0016987">
    <property type="term" value="F:sigma factor activity"/>
    <property type="evidence" value="ECO:0007669"/>
    <property type="project" value="UniProtKB-KW"/>
</dbReference>
<dbReference type="GO" id="GO:0003677">
    <property type="term" value="F:DNA binding"/>
    <property type="evidence" value="ECO:0007669"/>
    <property type="project" value="InterPro"/>
</dbReference>
<accession>Q01V29</accession>
<evidence type="ECO:0000256" key="1">
    <source>
        <dbReference type="ARBA" id="ARBA00010641"/>
    </source>
</evidence>
<organism evidence="7">
    <name type="scientific">Solibacter usitatus (strain Ellin6076)</name>
    <dbReference type="NCBI Taxonomy" id="234267"/>
    <lineage>
        <taxon>Bacteria</taxon>
        <taxon>Pseudomonadati</taxon>
        <taxon>Acidobacteriota</taxon>
        <taxon>Terriglobia</taxon>
        <taxon>Bryobacterales</taxon>
        <taxon>Solibacteraceae</taxon>
        <taxon>Candidatus Solibacter</taxon>
    </lineage>
</organism>
<dbReference type="EMBL" id="CP000473">
    <property type="protein sequence ID" value="ABJ86486.1"/>
    <property type="molecule type" value="Genomic_DNA"/>
</dbReference>
<dbReference type="InterPro" id="IPR013324">
    <property type="entry name" value="RNA_pol_sigma_r3/r4-like"/>
</dbReference>
<dbReference type="CDD" id="cd06171">
    <property type="entry name" value="Sigma70_r4"/>
    <property type="match status" value="1"/>
</dbReference>
<protein>
    <submittedName>
        <fullName evidence="7">RNA polymerase, sigma-24 subunit, ECF subfamily</fullName>
    </submittedName>
</protein>
<dbReference type="SUPFAM" id="SSF88946">
    <property type="entry name" value="Sigma2 domain of RNA polymerase sigma factors"/>
    <property type="match status" value="1"/>
</dbReference>
<keyword evidence="3" id="KW-0731">Sigma factor</keyword>
<dbReference type="eggNOG" id="COG1595">
    <property type="taxonomic scope" value="Bacteria"/>
</dbReference>